<evidence type="ECO:0000256" key="1">
    <source>
        <dbReference type="SAM" id="MobiDB-lite"/>
    </source>
</evidence>
<feature type="signal peptide" evidence="2">
    <location>
        <begin position="1"/>
        <end position="18"/>
    </location>
</feature>
<sequence length="180" mass="18736">MKYSLITLALAGLLTACGGGGGGGETTSSGPTGTDSGTASTSDTATTSTTPLGMMTDTSGADVTIPPTVLSSATDISEMVVPADFSYDSVDSQSVDIDISSYTTSKGYISIYGGFTQNDDGSYSADYNSRITSADVENGLASLTYPLADSQYYMLAEVFFYDGTTPIQTRINNEQSSWVW</sequence>
<evidence type="ECO:0008006" key="5">
    <source>
        <dbReference type="Google" id="ProtNLM"/>
    </source>
</evidence>
<name>R1IRN3_9GAMM</name>
<gene>
    <name evidence="3" type="ORF">D515_03417</name>
</gene>
<feature type="chain" id="PRO_5004350834" description="Lipoprotein" evidence="2">
    <location>
        <begin position="19"/>
        <end position="180"/>
    </location>
</feature>
<feature type="compositionally biased region" description="Low complexity" evidence="1">
    <location>
        <begin position="26"/>
        <end position="53"/>
    </location>
</feature>
<keyword evidence="2" id="KW-0732">Signal</keyword>
<dbReference type="EMBL" id="ANFM02000039">
    <property type="protein sequence ID" value="EOD77940.1"/>
    <property type="molecule type" value="Genomic_DNA"/>
</dbReference>
<dbReference type="Proteomes" id="UP000011223">
    <property type="component" value="Unassembled WGS sequence"/>
</dbReference>
<reference evidence="3 4" key="1">
    <citation type="journal article" date="2014" name="PLoS ONE">
        <title>Grimontia indica AK16(T), sp. nov., Isolated from a Seawater Sample Reports the Presence of Pathogenic Genes Similar to Vibrio Genus.</title>
        <authorList>
            <person name="Singh A."/>
            <person name="Vaidya B."/>
            <person name="Khatri I."/>
            <person name="Srinivas T.N."/>
            <person name="Subramanian S."/>
            <person name="Korpole S."/>
            <person name="Pinnaka A.K."/>
        </authorList>
    </citation>
    <scope>NUCLEOTIDE SEQUENCE [LARGE SCALE GENOMIC DNA]</scope>
    <source>
        <strain evidence="3 4">AK16</strain>
    </source>
</reference>
<proteinExistence type="predicted"/>
<accession>R1IRN3</accession>
<evidence type="ECO:0000313" key="4">
    <source>
        <dbReference type="Proteomes" id="UP000011223"/>
    </source>
</evidence>
<protein>
    <recommendedName>
        <fullName evidence="5">Lipoprotein</fullName>
    </recommendedName>
</protein>
<keyword evidence="4" id="KW-1185">Reference proteome</keyword>
<dbReference type="eggNOG" id="ENOG5032S51">
    <property type="taxonomic scope" value="Bacteria"/>
</dbReference>
<comment type="caution">
    <text evidence="3">The sequence shown here is derived from an EMBL/GenBank/DDBJ whole genome shotgun (WGS) entry which is preliminary data.</text>
</comment>
<feature type="region of interest" description="Disordered" evidence="1">
    <location>
        <begin position="20"/>
        <end position="58"/>
    </location>
</feature>
<evidence type="ECO:0000256" key="2">
    <source>
        <dbReference type="SAM" id="SignalP"/>
    </source>
</evidence>
<dbReference type="PROSITE" id="PS51257">
    <property type="entry name" value="PROKAR_LIPOPROTEIN"/>
    <property type="match status" value="1"/>
</dbReference>
<dbReference type="RefSeq" id="WP_002541239.1">
    <property type="nucleotide sequence ID" value="NZ_ANFM02000039.1"/>
</dbReference>
<dbReference type="AlphaFoldDB" id="R1IRN3"/>
<evidence type="ECO:0000313" key="3">
    <source>
        <dbReference type="EMBL" id="EOD77940.1"/>
    </source>
</evidence>
<organism evidence="3 4">
    <name type="scientific">Grimontia indica</name>
    <dbReference type="NCBI Taxonomy" id="1056512"/>
    <lineage>
        <taxon>Bacteria</taxon>
        <taxon>Pseudomonadati</taxon>
        <taxon>Pseudomonadota</taxon>
        <taxon>Gammaproteobacteria</taxon>
        <taxon>Vibrionales</taxon>
        <taxon>Vibrionaceae</taxon>
        <taxon>Grimontia</taxon>
    </lineage>
</organism>